<dbReference type="Proteomes" id="UP000697710">
    <property type="component" value="Unassembled WGS sequence"/>
</dbReference>
<dbReference type="InterPro" id="IPR009057">
    <property type="entry name" value="Homeodomain-like_sf"/>
</dbReference>
<reference evidence="3" key="1">
    <citation type="submission" date="2020-04" db="EMBL/GenBank/DDBJ databases">
        <authorList>
            <person name="Zhang T."/>
        </authorList>
    </citation>
    <scope>NUCLEOTIDE SEQUENCE</scope>
    <source>
        <strain evidence="3">HKST-UBA01</strain>
    </source>
</reference>
<evidence type="ECO:0000259" key="2">
    <source>
        <dbReference type="Pfam" id="PF02954"/>
    </source>
</evidence>
<dbReference type="AlphaFoldDB" id="A0A956M545"/>
<name>A0A956M545_UNCEI</name>
<proteinExistence type="predicted"/>
<sequence>GQTGGLLKPGETLDARLMSVEGQLIRRALVLSGWNQSQAARLLGVTETRVRHRMRRYGVQPQDVPVRRKRTRRVRRQDR</sequence>
<gene>
    <name evidence="3" type="ORF">KC729_21075</name>
</gene>
<feature type="region of interest" description="Disordered" evidence="1">
    <location>
        <begin position="58"/>
        <end position="79"/>
    </location>
</feature>
<feature type="domain" description="DNA binding HTH" evidence="2">
    <location>
        <begin position="19"/>
        <end position="57"/>
    </location>
</feature>
<organism evidence="3 4">
    <name type="scientific">Eiseniibacteriota bacterium</name>
    <dbReference type="NCBI Taxonomy" id="2212470"/>
    <lineage>
        <taxon>Bacteria</taxon>
        <taxon>Candidatus Eiseniibacteriota</taxon>
    </lineage>
</organism>
<accession>A0A956M545</accession>
<dbReference type="Pfam" id="PF02954">
    <property type="entry name" value="HTH_8"/>
    <property type="match status" value="1"/>
</dbReference>
<reference evidence="3" key="2">
    <citation type="journal article" date="2021" name="Microbiome">
        <title>Successional dynamics and alternative stable states in a saline activated sludge microbial community over 9 years.</title>
        <authorList>
            <person name="Wang Y."/>
            <person name="Ye J."/>
            <person name="Ju F."/>
            <person name="Liu L."/>
            <person name="Boyd J.A."/>
            <person name="Deng Y."/>
            <person name="Parks D.H."/>
            <person name="Jiang X."/>
            <person name="Yin X."/>
            <person name="Woodcroft B.J."/>
            <person name="Tyson G.W."/>
            <person name="Hugenholtz P."/>
            <person name="Polz M.F."/>
            <person name="Zhang T."/>
        </authorList>
    </citation>
    <scope>NUCLEOTIDE SEQUENCE</scope>
    <source>
        <strain evidence="3">HKST-UBA01</strain>
    </source>
</reference>
<dbReference type="EMBL" id="JAGQHR010001034">
    <property type="protein sequence ID" value="MCA9730190.1"/>
    <property type="molecule type" value="Genomic_DNA"/>
</dbReference>
<feature type="non-terminal residue" evidence="3">
    <location>
        <position position="1"/>
    </location>
</feature>
<evidence type="ECO:0000313" key="4">
    <source>
        <dbReference type="Proteomes" id="UP000697710"/>
    </source>
</evidence>
<dbReference type="GO" id="GO:0043565">
    <property type="term" value="F:sequence-specific DNA binding"/>
    <property type="evidence" value="ECO:0007669"/>
    <property type="project" value="InterPro"/>
</dbReference>
<dbReference type="Gene3D" id="1.10.10.60">
    <property type="entry name" value="Homeodomain-like"/>
    <property type="match status" value="1"/>
</dbReference>
<evidence type="ECO:0000313" key="3">
    <source>
        <dbReference type="EMBL" id="MCA9730190.1"/>
    </source>
</evidence>
<feature type="compositionally biased region" description="Basic residues" evidence="1">
    <location>
        <begin position="67"/>
        <end position="79"/>
    </location>
</feature>
<evidence type="ECO:0000256" key="1">
    <source>
        <dbReference type="SAM" id="MobiDB-lite"/>
    </source>
</evidence>
<protein>
    <recommendedName>
        <fullName evidence="2">DNA binding HTH domain-containing protein</fullName>
    </recommendedName>
</protein>
<comment type="caution">
    <text evidence="3">The sequence shown here is derived from an EMBL/GenBank/DDBJ whole genome shotgun (WGS) entry which is preliminary data.</text>
</comment>
<dbReference type="PRINTS" id="PR01590">
    <property type="entry name" value="HTHFIS"/>
</dbReference>
<dbReference type="SUPFAM" id="SSF46689">
    <property type="entry name" value="Homeodomain-like"/>
    <property type="match status" value="1"/>
</dbReference>
<dbReference type="InterPro" id="IPR002197">
    <property type="entry name" value="HTH_Fis"/>
</dbReference>